<dbReference type="AlphaFoldDB" id="A0A644UAH9"/>
<dbReference type="NCBIfam" id="TIGR00674">
    <property type="entry name" value="dapA"/>
    <property type="match status" value="1"/>
</dbReference>
<keyword evidence="8 11" id="KW-0456">Lyase</keyword>
<dbReference type="EC" id="4.3.3.7" evidence="3"/>
<keyword evidence="5" id="KW-0028">Amino-acid biosynthesis</keyword>
<keyword evidence="9" id="KW-0704">Schiff base</keyword>
<dbReference type="PRINTS" id="PR00146">
    <property type="entry name" value="DHPICSNTHASE"/>
</dbReference>
<dbReference type="HAMAP" id="MF_00418">
    <property type="entry name" value="DapA"/>
    <property type="match status" value="1"/>
</dbReference>
<dbReference type="InterPro" id="IPR002220">
    <property type="entry name" value="DapA-like"/>
</dbReference>
<comment type="function">
    <text evidence="1">Catalyzes the condensation of (S)-aspartate-beta-semialdehyde [(S)-ASA] and pyruvate to 4-hydroxy-tetrahydrodipicolinate (HTPA).</text>
</comment>
<dbReference type="CDD" id="cd00950">
    <property type="entry name" value="DHDPS"/>
    <property type="match status" value="1"/>
</dbReference>
<dbReference type="GO" id="GO:0008840">
    <property type="term" value="F:4-hydroxy-tetrahydrodipicolinate synthase activity"/>
    <property type="evidence" value="ECO:0007669"/>
    <property type="project" value="UniProtKB-EC"/>
</dbReference>
<keyword evidence="4" id="KW-0963">Cytoplasm</keyword>
<evidence type="ECO:0000256" key="10">
    <source>
        <dbReference type="ARBA" id="ARBA00047836"/>
    </source>
</evidence>
<reference evidence="11" key="1">
    <citation type="submission" date="2019-08" db="EMBL/GenBank/DDBJ databases">
        <authorList>
            <person name="Kucharzyk K."/>
            <person name="Murdoch R.W."/>
            <person name="Higgins S."/>
            <person name="Loffler F."/>
        </authorList>
    </citation>
    <scope>NUCLEOTIDE SEQUENCE</scope>
</reference>
<evidence type="ECO:0000256" key="5">
    <source>
        <dbReference type="ARBA" id="ARBA00022605"/>
    </source>
</evidence>
<protein>
    <recommendedName>
        <fullName evidence="3">4-hydroxy-tetrahydrodipicolinate synthase</fullName>
        <ecNumber evidence="3">4.3.3.7</ecNumber>
    </recommendedName>
</protein>
<evidence type="ECO:0000256" key="2">
    <source>
        <dbReference type="ARBA" id="ARBA00005120"/>
    </source>
</evidence>
<sequence length="299" mass="32287">MKKYLKGTGVALVTPFHKQGTIDFGSLGKLIEHTISNGVNYLVVLGTTGEAATLSKDEKNALIQYVRDQVAQRCPLVLGMGGYNTQEVINNLQVFDPDGFDAILSVTPYYNKPSQRGLYLHYKHIASASPLPVILYNVPGRTSVNMKAETTLELAAEFENIIGVKEASGNMSQIMEIIRNKPKDFLVISGDDGITMPLIAAGANGVISVVANAYPAAFSSMVNAALQGKMDEARRLHYLLLPLIDGLFSDGSPGGIKAALECMKIVPNNLRLPVVKVNKATQNLINNLIAELKEKGIEC</sequence>
<evidence type="ECO:0000256" key="4">
    <source>
        <dbReference type="ARBA" id="ARBA00022490"/>
    </source>
</evidence>
<gene>
    <name evidence="11" type="primary">dapA_11</name>
    <name evidence="11" type="ORF">SDC9_21834</name>
</gene>
<evidence type="ECO:0000256" key="3">
    <source>
        <dbReference type="ARBA" id="ARBA00012086"/>
    </source>
</evidence>
<keyword evidence="6" id="KW-0220">Diaminopimelate biosynthesis</keyword>
<proteinExistence type="inferred from homology"/>
<dbReference type="Pfam" id="PF00701">
    <property type="entry name" value="DHDPS"/>
    <property type="match status" value="1"/>
</dbReference>
<dbReference type="EMBL" id="VSSQ01000093">
    <property type="protein sequence ID" value="MPL75989.1"/>
    <property type="molecule type" value="Genomic_DNA"/>
</dbReference>
<dbReference type="GO" id="GO:0019877">
    <property type="term" value="P:diaminopimelate biosynthetic process"/>
    <property type="evidence" value="ECO:0007669"/>
    <property type="project" value="UniProtKB-KW"/>
</dbReference>
<dbReference type="PANTHER" id="PTHR12128:SF66">
    <property type="entry name" value="4-HYDROXY-2-OXOGLUTARATE ALDOLASE, MITOCHONDRIAL"/>
    <property type="match status" value="1"/>
</dbReference>
<comment type="caution">
    <text evidence="11">The sequence shown here is derived from an EMBL/GenBank/DDBJ whole genome shotgun (WGS) entry which is preliminary data.</text>
</comment>
<dbReference type="PIRSF" id="PIRSF001365">
    <property type="entry name" value="DHDPS"/>
    <property type="match status" value="1"/>
</dbReference>
<dbReference type="PANTHER" id="PTHR12128">
    <property type="entry name" value="DIHYDRODIPICOLINATE SYNTHASE"/>
    <property type="match status" value="1"/>
</dbReference>
<accession>A0A644UAH9</accession>
<keyword evidence="7" id="KW-0457">Lysine biosynthesis</keyword>
<dbReference type="PROSITE" id="PS00666">
    <property type="entry name" value="DHDPS_2"/>
    <property type="match status" value="1"/>
</dbReference>
<comment type="catalytic activity">
    <reaction evidence="10">
        <text>L-aspartate 4-semialdehyde + pyruvate = (2S,4S)-4-hydroxy-2,3,4,5-tetrahydrodipicolinate + H2O + H(+)</text>
        <dbReference type="Rhea" id="RHEA:34171"/>
        <dbReference type="ChEBI" id="CHEBI:15361"/>
        <dbReference type="ChEBI" id="CHEBI:15377"/>
        <dbReference type="ChEBI" id="CHEBI:15378"/>
        <dbReference type="ChEBI" id="CHEBI:67139"/>
        <dbReference type="ChEBI" id="CHEBI:537519"/>
        <dbReference type="EC" id="4.3.3.7"/>
    </reaction>
</comment>
<dbReference type="GO" id="GO:0009089">
    <property type="term" value="P:lysine biosynthetic process via diaminopimelate"/>
    <property type="evidence" value="ECO:0007669"/>
    <property type="project" value="UniProtKB-UniPathway"/>
</dbReference>
<dbReference type="SUPFAM" id="SSF51569">
    <property type="entry name" value="Aldolase"/>
    <property type="match status" value="1"/>
</dbReference>
<evidence type="ECO:0000256" key="8">
    <source>
        <dbReference type="ARBA" id="ARBA00023239"/>
    </source>
</evidence>
<evidence type="ECO:0000256" key="7">
    <source>
        <dbReference type="ARBA" id="ARBA00023154"/>
    </source>
</evidence>
<organism evidence="11">
    <name type="scientific">bioreactor metagenome</name>
    <dbReference type="NCBI Taxonomy" id="1076179"/>
    <lineage>
        <taxon>unclassified sequences</taxon>
        <taxon>metagenomes</taxon>
        <taxon>ecological metagenomes</taxon>
    </lineage>
</organism>
<dbReference type="InterPro" id="IPR013785">
    <property type="entry name" value="Aldolase_TIM"/>
</dbReference>
<evidence type="ECO:0000256" key="1">
    <source>
        <dbReference type="ARBA" id="ARBA00003294"/>
    </source>
</evidence>
<name>A0A644UAH9_9ZZZZ</name>
<evidence type="ECO:0000313" key="11">
    <source>
        <dbReference type="EMBL" id="MPL75989.1"/>
    </source>
</evidence>
<dbReference type="SMART" id="SM01130">
    <property type="entry name" value="DHDPS"/>
    <property type="match status" value="1"/>
</dbReference>
<comment type="pathway">
    <text evidence="2">Amino-acid biosynthesis; L-lysine biosynthesis via DAP pathway; (S)-tetrahydrodipicolinate from L-aspartate: step 3/4.</text>
</comment>
<dbReference type="InterPro" id="IPR020625">
    <property type="entry name" value="Schiff_base-form_aldolases_AS"/>
</dbReference>
<evidence type="ECO:0000256" key="6">
    <source>
        <dbReference type="ARBA" id="ARBA00022915"/>
    </source>
</evidence>
<dbReference type="Gene3D" id="3.20.20.70">
    <property type="entry name" value="Aldolase class I"/>
    <property type="match status" value="1"/>
</dbReference>
<dbReference type="UniPathway" id="UPA00034">
    <property type="reaction ID" value="UER00017"/>
</dbReference>
<evidence type="ECO:0000256" key="9">
    <source>
        <dbReference type="ARBA" id="ARBA00023270"/>
    </source>
</evidence>
<dbReference type="InterPro" id="IPR005263">
    <property type="entry name" value="DapA"/>
</dbReference>
<dbReference type="GO" id="GO:0005829">
    <property type="term" value="C:cytosol"/>
    <property type="evidence" value="ECO:0007669"/>
    <property type="project" value="TreeGrafter"/>
</dbReference>